<dbReference type="PANTHER" id="PTHR35596">
    <property type="entry name" value="DUF2263 DOMAIN-CONTAINING PROTEIN"/>
    <property type="match status" value="1"/>
</dbReference>
<comment type="caution">
    <text evidence="2">The sequence shown here is derived from an EMBL/GenBank/DDBJ whole genome shotgun (WGS) entry which is preliminary data.</text>
</comment>
<dbReference type="SUPFAM" id="SSF52949">
    <property type="entry name" value="Macro domain-like"/>
    <property type="match status" value="1"/>
</dbReference>
<dbReference type="RefSeq" id="WP_380565138.1">
    <property type="nucleotide sequence ID" value="NZ_JBEUKS010000005.1"/>
</dbReference>
<reference evidence="2 3" key="1">
    <citation type="submission" date="2024-06" db="EMBL/GenBank/DDBJ databases">
        <authorList>
            <person name="Lee S.D."/>
        </authorList>
    </citation>
    <scope>NUCLEOTIDE SEQUENCE [LARGE SCALE GENOMIC DNA]</scope>
    <source>
        <strain evidence="2 3">N1-10</strain>
    </source>
</reference>
<accession>A0ABV6XMY6</accession>
<name>A0ABV6XMY6_9ACTN</name>
<dbReference type="PANTHER" id="PTHR35596:SF1">
    <property type="entry name" value="MICROBIAL-TYPE PARG CATALYTIC DOMAIN-CONTAINING PROTEIN"/>
    <property type="match status" value="1"/>
</dbReference>
<dbReference type="InterPro" id="IPR019261">
    <property type="entry name" value="PARG_cat_microbial"/>
</dbReference>
<proteinExistence type="predicted"/>
<dbReference type="PIRSF" id="PIRSF014899">
    <property type="entry name" value="UCP014899"/>
    <property type="match status" value="1"/>
</dbReference>
<dbReference type="Pfam" id="PF10021">
    <property type="entry name" value="PARG_cat_microb"/>
    <property type="match status" value="1"/>
</dbReference>
<evidence type="ECO:0000259" key="1">
    <source>
        <dbReference type="Pfam" id="PF10021"/>
    </source>
</evidence>
<dbReference type="NCBIfam" id="TIGR02452">
    <property type="entry name" value="TIGR02452 family protein"/>
    <property type="match status" value="1"/>
</dbReference>
<sequence length="282" mass="30270">MSSRLRQYATVNEEIAAAGQYRAADGRTVPVGPALAAAAERTRCYSPEEPLDVPEHADGGGPRIEVTAEGSLAAAQRLFRAGPGEIAVLNFASARNPGGGYLRGAKAQEEDLCRHALLYHCLLRAPEYYAAHRASDDLLYSDRVIWSPAVPVIRDEDGALLAEPFPVSFLTSPAPNAGQVLRRSPGAGAEIRAVLRRRAARVLAVAAHHRVRRLVLGAWGCGVFANDPAEVATAFRDLLVPGAELRSAFDEVVFAVRDRASPSANREAFREAFADAQVTPLR</sequence>
<evidence type="ECO:0000313" key="2">
    <source>
        <dbReference type="EMBL" id="MFC1439632.1"/>
    </source>
</evidence>
<protein>
    <submittedName>
        <fullName evidence="2">TIGR02452 family protein</fullName>
    </submittedName>
</protein>
<dbReference type="InterPro" id="IPR012664">
    <property type="entry name" value="CHP02452"/>
</dbReference>
<dbReference type="InterPro" id="IPR043472">
    <property type="entry name" value="Macro_dom-like"/>
</dbReference>
<organism evidence="2 3">
    <name type="scientific">Streptacidiphilus jeojiensis</name>
    <dbReference type="NCBI Taxonomy" id="3229225"/>
    <lineage>
        <taxon>Bacteria</taxon>
        <taxon>Bacillati</taxon>
        <taxon>Actinomycetota</taxon>
        <taxon>Actinomycetes</taxon>
        <taxon>Kitasatosporales</taxon>
        <taxon>Streptomycetaceae</taxon>
        <taxon>Streptacidiphilus</taxon>
    </lineage>
</organism>
<dbReference type="Proteomes" id="UP001592581">
    <property type="component" value="Unassembled WGS sequence"/>
</dbReference>
<keyword evidence="3" id="KW-1185">Reference proteome</keyword>
<gene>
    <name evidence="2" type="ORF">ABUW04_15345</name>
</gene>
<evidence type="ECO:0000313" key="3">
    <source>
        <dbReference type="Proteomes" id="UP001592581"/>
    </source>
</evidence>
<dbReference type="EMBL" id="JBEUKS010000005">
    <property type="protein sequence ID" value="MFC1439632.1"/>
    <property type="molecule type" value="Genomic_DNA"/>
</dbReference>
<feature type="domain" description="Microbial-type PARG catalytic" evidence="1">
    <location>
        <begin position="13"/>
        <end position="155"/>
    </location>
</feature>
<dbReference type="Gene3D" id="3.40.220.10">
    <property type="entry name" value="Leucine Aminopeptidase, subunit E, domain 1"/>
    <property type="match status" value="1"/>
</dbReference>